<dbReference type="KEGG" id="bic:LMTR13_16885"/>
<dbReference type="Proteomes" id="UP000092839">
    <property type="component" value="Chromosome"/>
</dbReference>
<feature type="chain" id="PRO_5008530456" description="DUF1236 domain-containing protein" evidence="1">
    <location>
        <begin position="21"/>
        <end position="116"/>
    </location>
</feature>
<name>A0A1B1UFR0_9BRAD</name>
<dbReference type="OrthoDB" id="102964at2"/>
<evidence type="ECO:0000256" key="1">
    <source>
        <dbReference type="SAM" id="SignalP"/>
    </source>
</evidence>
<sequence length="116" mass="12766">MKKLFILATAASLVATMANAQTTVVTPGTTTGAAGATIQIEPEYRTKIKSYVTEKRIRPVETRERIVVGAKVPTEVELEAVPSDWGPTVTKYRYVYSNNRVMLVDPGTRTVVHEID</sequence>
<keyword evidence="3" id="KW-1185">Reference proteome</keyword>
<reference evidence="2 3" key="1">
    <citation type="submission" date="2016-07" db="EMBL/GenBank/DDBJ databases">
        <title>Complete genome sequence of Bradyrhizobium icense LMTR 13T, a potential inoculant strain isolated from lima bean (Phaseolus lunatus) in Peru.</title>
        <authorList>
            <person name="Ormeno-Orrillo E."/>
            <person name="Duran D."/>
            <person name="Rogel M.A."/>
            <person name="Rey L."/>
            <person name="Imperial J."/>
            <person name="Ruiz-Argueso T."/>
            <person name="Martinez-Romero E."/>
        </authorList>
    </citation>
    <scope>NUCLEOTIDE SEQUENCE [LARGE SCALE GENOMIC DNA]</scope>
    <source>
        <strain evidence="2 3">LMTR 13</strain>
    </source>
</reference>
<protein>
    <recommendedName>
        <fullName evidence="4">DUF1236 domain-containing protein</fullName>
    </recommendedName>
</protein>
<feature type="signal peptide" evidence="1">
    <location>
        <begin position="1"/>
        <end position="20"/>
    </location>
</feature>
<gene>
    <name evidence="2" type="ORF">LMTR13_16885</name>
</gene>
<keyword evidence="1" id="KW-0732">Signal</keyword>
<organism evidence="2 3">
    <name type="scientific">Bradyrhizobium icense</name>
    <dbReference type="NCBI Taxonomy" id="1274631"/>
    <lineage>
        <taxon>Bacteria</taxon>
        <taxon>Pseudomonadati</taxon>
        <taxon>Pseudomonadota</taxon>
        <taxon>Alphaproteobacteria</taxon>
        <taxon>Hyphomicrobiales</taxon>
        <taxon>Nitrobacteraceae</taxon>
        <taxon>Bradyrhizobium</taxon>
    </lineage>
</organism>
<dbReference type="Pfam" id="PF06823">
    <property type="entry name" value="DUF1236"/>
    <property type="match status" value="1"/>
</dbReference>
<accession>A0A1B1UFR0</accession>
<evidence type="ECO:0008006" key="4">
    <source>
        <dbReference type="Google" id="ProtNLM"/>
    </source>
</evidence>
<dbReference type="InterPro" id="IPR009642">
    <property type="entry name" value="DUF1236"/>
</dbReference>
<proteinExistence type="predicted"/>
<evidence type="ECO:0000313" key="3">
    <source>
        <dbReference type="Proteomes" id="UP000092839"/>
    </source>
</evidence>
<dbReference type="EMBL" id="CP016428">
    <property type="protein sequence ID" value="ANW01597.1"/>
    <property type="molecule type" value="Genomic_DNA"/>
</dbReference>
<dbReference type="RefSeq" id="WP_065728831.1">
    <property type="nucleotide sequence ID" value="NZ_CP016428.1"/>
</dbReference>
<dbReference type="AlphaFoldDB" id="A0A1B1UFR0"/>
<evidence type="ECO:0000313" key="2">
    <source>
        <dbReference type="EMBL" id="ANW01597.1"/>
    </source>
</evidence>